<evidence type="ECO:0000313" key="5">
    <source>
        <dbReference type="EMBL" id="AKF11772.1"/>
    </source>
</evidence>
<dbReference type="GO" id="GO:0046872">
    <property type="term" value="F:metal ion binding"/>
    <property type="evidence" value="ECO:0007669"/>
    <property type="project" value="UniProtKB-KW"/>
</dbReference>
<dbReference type="SMART" id="SM00642">
    <property type="entry name" value="Aamy"/>
    <property type="match status" value="1"/>
</dbReference>
<dbReference type="SUPFAM" id="SSF51445">
    <property type="entry name" value="(Trans)glycosidases"/>
    <property type="match status" value="1"/>
</dbReference>
<dbReference type="PANTHER" id="PTHR10357:SF215">
    <property type="entry name" value="ALPHA-AMYLASE 1"/>
    <property type="match status" value="1"/>
</dbReference>
<evidence type="ECO:0000256" key="1">
    <source>
        <dbReference type="ARBA" id="ARBA00001913"/>
    </source>
</evidence>
<name>A0A0F6YN33_9BACT</name>
<dbReference type="Gene3D" id="3.20.20.80">
    <property type="entry name" value="Glycosidases"/>
    <property type="match status" value="1"/>
</dbReference>
<evidence type="ECO:0000256" key="3">
    <source>
        <dbReference type="ARBA" id="ARBA00022729"/>
    </source>
</evidence>
<gene>
    <name evidence="5" type="ORF">DB32_008921</name>
</gene>
<feature type="domain" description="Glycosyl hydrolase family 13 catalytic" evidence="4">
    <location>
        <begin position="39"/>
        <end position="451"/>
    </location>
</feature>
<dbReference type="InterPro" id="IPR013780">
    <property type="entry name" value="Glyco_hydro_b"/>
</dbReference>
<dbReference type="PANTHER" id="PTHR10357">
    <property type="entry name" value="ALPHA-AMYLASE FAMILY MEMBER"/>
    <property type="match status" value="1"/>
</dbReference>
<dbReference type="AlphaFoldDB" id="A0A0F6YN33"/>
<keyword evidence="6" id="KW-1185">Reference proteome</keyword>
<dbReference type="STRING" id="927083.DB32_008921"/>
<dbReference type="KEGG" id="samy:DB32_008921"/>
<accession>A0A0F6YN33</accession>
<organism evidence="5 6">
    <name type="scientific">Sandaracinus amylolyticus</name>
    <dbReference type="NCBI Taxonomy" id="927083"/>
    <lineage>
        <taxon>Bacteria</taxon>
        <taxon>Pseudomonadati</taxon>
        <taxon>Myxococcota</taxon>
        <taxon>Polyangia</taxon>
        <taxon>Polyangiales</taxon>
        <taxon>Sandaracinaceae</taxon>
        <taxon>Sandaracinus</taxon>
    </lineage>
</organism>
<proteinExistence type="predicted"/>
<dbReference type="GO" id="GO:0005975">
    <property type="term" value="P:carbohydrate metabolic process"/>
    <property type="evidence" value="ECO:0007669"/>
    <property type="project" value="InterPro"/>
</dbReference>
<dbReference type="RefSeq" id="WP_053238605.1">
    <property type="nucleotide sequence ID" value="NZ_CP011125.1"/>
</dbReference>
<dbReference type="InterPro" id="IPR006047">
    <property type="entry name" value="GH13_cat_dom"/>
</dbReference>
<keyword evidence="3" id="KW-0732">Signal</keyword>
<keyword evidence="2" id="KW-0479">Metal-binding</keyword>
<dbReference type="InterPro" id="IPR017853">
    <property type="entry name" value="GH"/>
</dbReference>
<evidence type="ECO:0000313" key="6">
    <source>
        <dbReference type="Proteomes" id="UP000034883"/>
    </source>
</evidence>
<reference evidence="5 6" key="1">
    <citation type="submission" date="2015-03" db="EMBL/GenBank/DDBJ databases">
        <title>Genome assembly of Sandaracinus amylolyticus DSM 53668.</title>
        <authorList>
            <person name="Sharma G."/>
            <person name="Subramanian S."/>
        </authorList>
    </citation>
    <scope>NUCLEOTIDE SEQUENCE [LARGE SCALE GENOMIC DNA]</scope>
    <source>
        <strain evidence="5 6">DSM 53668</strain>
    </source>
</reference>
<dbReference type="SUPFAM" id="SSF51011">
    <property type="entry name" value="Glycosyl hydrolase domain"/>
    <property type="match status" value="1"/>
</dbReference>
<dbReference type="Proteomes" id="UP000034883">
    <property type="component" value="Chromosome"/>
</dbReference>
<dbReference type="OrthoDB" id="9760647at2"/>
<protein>
    <submittedName>
        <fullName evidence="5">Alpha-amylase</fullName>
    </submittedName>
</protein>
<comment type="cofactor">
    <cofactor evidence="1">
        <name>Ca(2+)</name>
        <dbReference type="ChEBI" id="CHEBI:29108"/>
    </cofactor>
</comment>
<evidence type="ECO:0000259" key="4">
    <source>
        <dbReference type="SMART" id="SM00642"/>
    </source>
</evidence>
<evidence type="ECO:0000256" key="2">
    <source>
        <dbReference type="ARBA" id="ARBA00022723"/>
    </source>
</evidence>
<dbReference type="Gene3D" id="2.60.40.1180">
    <property type="entry name" value="Golgi alpha-mannosidase II"/>
    <property type="match status" value="1"/>
</dbReference>
<dbReference type="EMBL" id="CP011125">
    <property type="protein sequence ID" value="AKF11772.1"/>
    <property type="molecule type" value="Genomic_DNA"/>
</dbReference>
<sequence>MIRRSAVALLALCAAACDPDPAPPVATHVDDWRDRVIYQILVDRFENGDPSNDDADGIAPVPGDLSRVQGGDWRGVEDRLDYVARLGMSAIWISPIVANVPRIESEDGYHGYWASDFTAHNPRFGTLEELQSLVAAAHARDIVVIVDIVTNHAGRVFAYDLDRDGALDPDEDLPPYRREGYDAPILWHDGPLRVFAADGAIVELGREHFHRRGIGNLGDYEERRYGDFPTGLRDLDTARDDVVEAMIETYAHWILTTDVDGFRIDAVPHVELPFWQAFCDGLRRRLAAHGKERFFLLGEIYEGDPREIARHTAEGALDAGFDFPAKMTLIDGVILGGAPPSTARAALETNRALFRDVPQPLGIGLSPWQARVTIADNHDLPRVRAEVPDAFAVDQALVAMFVLDSIPGIYYGTEQEFTGRSHHEAREVMWESEFREDLPSFALIQRLATLRRNSIALRRGTLVLRHASDVGGIELESPTPDAGMLAWERTHDDERVLVGLNTHPLQTSRARVATSFSPGTVLEDRLGGALTFEVAPDGTIELAIPPRESVVLFPIP</sequence>
<dbReference type="Pfam" id="PF00128">
    <property type="entry name" value="Alpha-amylase"/>
    <property type="match status" value="1"/>
</dbReference>